<evidence type="ECO:0000313" key="2">
    <source>
        <dbReference type="Proteomes" id="UP000192356"/>
    </source>
</evidence>
<name>A0A1X0QBE7_9MICR</name>
<reference evidence="1 2" key="1">
    <citation type="journal article" date="2017" name="Environ. Microbiol.">
        <title>Decay of the glycolytic pathway and adaptation to intranuclear parasitism within Enterocytozoonidae microsporidia.</title>
        <authorList>
            <person name="Wiredu Boakye D."/>
            <person name="Jaroenlak P."/>
            <person name="Prachumwat A."/>
            <person name="Williams T.A."/>
            <person name="Bateman K.S."/>
            <person name="Itsathitphaisarn O."/>
            <person name="Sritunyalucksana K."/>
            <person name="Paszkiewicz K.H."/>
            <person name="Moore K.A."/>
            <person name="Stentiford G.D."/>
            <person name="Williams B.A."/>
        </authorList>
    </citation>
    <scope>NUCLEOTIDE SEQUENCE [LARGE SCALE GENOMIC DNA]</scope>
    <source>
        <strain evidence="1 2">GB1</strain>
    </source>
</reference>
<comment type="caution">
    <text evidence="1">The sequence shown here is derived from an EMBL/GenBank/DDBJ whole genome shotgun (WGS) entry which is preliminary data.</text>
</comment>
<organism evidence="1 2">
    <name type="scientific">Hepatospora eriocheir</name>
    <dbReference type="NCBI Taxonomy" id="1081669"/>
    <lineage>
        <taxon>Eukaryota</taxon>
        <taxon>Fungi</taxon>
        <taxon>Fungi incertae sedis</taxon>
        <taxon>Microsporidia</taxon>
        <taxon>Hepatosporidae</taxon>
        <taxon>Hepatospora</taxon>
    </lineage>
</organism>
<gene>
    <name evidence="1" type="ORF">HERIO_1026</name>
</gene>
<protein>
    <submittedName>
        <fullName evidence="1">Uncharacterized protein</fullName>
    </submittedName>
</protein>
<keyword evidence="2" id="KW-1185">Reference proteome</keyword>
<dbReference type="EMBL" id="LVKB01000043">
    <property type="protein sequence ID" value="ORD97068.1"/>
    <property type="molecule type" value="Genomic_DNA"/>
</dbReference>
<sequence>MTDTELENKTININKIDKIEEEENGIEIRSTSIDRLNKLVSLPSESFGTFVINLDKNLKSINLFI</sequence>
<dbReference type="Proteomes" id="UP000192356">
    <property type="component" value="Unassembled WGS sequence"/>
</dbReference>
<dbReference type="VEuPathDB" id="MicrosporidiaDB:HERIO_1026"/>
<dbReference type="AlphaFoldDB" id="A0A1X0QBE7"/>
<proteinExistence type="predicted"/>
<evidence type="ECO:0000313" key="1">
    <source>
        <dbReference type="EMBL" id="ORD97068.1"/>
    </source>
</evidence>
<accession>A0A1X0QBE7</accession>